<sequence length="230" mass="26543">MGKTTKKSQLLKEYNKERNRIKRFIRNAEKRGYVFEPNLIPPKPKTITSGSIRRLSKIRPAQLYKKAYAISAVTGQPITVEQRKREIREEASRKAWETRRRKKDQADYNRIKTNREWQQMFHASRQVWDKVQSMIANVGVQQSQSADLLNNLLNSQIEQYGADIVLYSIAQASEDFLSTCEVIIKYNPDSGVSRTAVHHLYTLISGNLPSDAEQAEIDKALASDETWEEI</sequence>
<protein>
    <submittedName>
        <fullName evidence="1">Uncharacterized protein</fullName>
    </submittedName>
</protein>
<reference evidence="1" key="1">
    <citation type="journal article" date="2021" name="Proc. Natl. Acad. Sci. U.S.A.">
        <title>A Catalog of Tens of Thousands of Viruses from Human Metagenomes Reveals Hidden Associations with Chronic Diseases.</title>
        <authorList>
            <person name="Tisza M.J."/>
            <person name="Buck C.B."/>
        </authorList>
    </citation>
    <scope>NUCLEOTIDE SEQUENCE</scope>
    <source>
        <strain evidence="1">Ctx9R1</strain>
    </source>
</reference>
<accession>A0A8S5LWD7</accession>
<proteinExistence type="predicted"/>
<name>A0A8S5LWD7_9CAUD</name>
<evidence type="ECO:0000313" key="1">
    <source>
        <dbReference type="EMBL" id="DAD74224.1"/>
    </source>
</evidence>
<organism evidence="1">
    <name type="scientific">Podoviridae sp. ctx9R1</name>
    <dbReference type="NCBI Taxonomy" id="2826589"/>
    <lineage>
        <taxon>Viruses</taxon>
        <taxon>Duplodnaviria</taxon>
        <taxon>Heunggongvirae</taxon>
        <taxon>Uroviricota</taxon>
        <taxon>Caudoviricetes</taxon>
    </lineage>
</organism>
<dbReference type="EMBL" id="BK014755">
    <property type="protein sequence ID" value="DAD74224.1"/>
    <property type="molecule type" value="Genomic_DNA"/>
</dbReference>